<gene>
    <name evidence="4" type="ORF">LSH36_89g05007</name>
</gene>
<evidence type="ECO:0000256" key="2">
    <source>
        <dbReference type="ARBA" id="ARBA00023239"/>
    </source>
</evidence>
<dbReference type="EMBL" id="JAODUP010000089">
    <property type="protein sequence ID" value="KAK2162944.1"/>
    <property type="molecule type" value="Genomic_DNA"/>
</dbReference>
<dbReference type="GO" id="GO:0061928">
    <property type="term" value="F:glutathione specific gamma-glutamylcyclotransferase activity"/>
    <property type="evidence" value="ECO:0007669"/>
    <property type="project" value="UniProtKB-EC"/>
</dbReference>
<keyword evidence="5" id="KW-1185">Reference proteome</keyword>
<dbReference type="PANTHER" id="PTHR12192:SF26">
    <property type="entry name" value="GLUTATHIONE-SPECIFIC GAMMA-GLUTAMYLCYCLOTRANSFERASE 1"/>
    <property type="match status" value="1"/>
</dbReference>
<dbReference type="GO" id="GO:0005737">
    <property type="term" value="C:cytoplasm"/>
    <property type="evidence" value="ECO:0007669"/>
    <property type="project" value="TreeGrafter"/>
</dbReference>
<evidence type="ECO:0000256" key="3">
    <source>
        <dbReference type="ARBA" id="ARBA00048073"/>
    </source>
</evidence>
<dbReference type="AlphaFoldDB" id="A0AAD9K1C3"/>
<reference evidence="4" key="1">
    <citation type="journal article" date="2023" name="Mol. Biol. Evol.">
        <title>Third-Generation Sequencing Reveals the Adaptive Role of the Epigenome in Three Deep-Sea Polychaetes.</title>
        <authorList>
            <person name="Perez M."/>
            <person name="Aroh O."/>
            <person name="Sun Y."/>
            <person name="Lan Y."/>
            <person name="Juniper S.K."/>
            <person name="Young C.R."/>
            <person name="Angers B."/>
            <person name="Qian P.Y."/>
        </authorList>
    </citation>
    <scope>NUCLEOTIDE SEQUENCE</scope>
    <source>
        <strain evidence="4">P08H-3</strain>
    </source>
</reference>
<dbReference type="Gene3D" id="3.10.490.10">
    <property type="entry name" value="Gamma-glutamyl cyclotransferase-like"/>
    <property type="match status" value="1"/>
</dbReference>
<comment type="catalytic activity">
    <reaction evidence="3">
        <text>glutathione = L-cysteinylglycine + 5-oxo-L-proline</text>
        <dbReference type="Rhea" id="RHEA:47724"/>
        <dbReference type="ChEBI" id="CHEBI:57925"/>
        <dbReference type="ChEBI" id="CHEBI:58402"/>
        <dbReference type="ChEBI" id="CHEBI:61694"/>
        <dbReference type="EC" id="4.3.2.7"/>
    </reaction>
</comment>
<dbReference type="CDD" id="cd06661">
    <property type="entry name" value="GGCT_like"/>
    <property type="match status" value="1"/>
</dbReference>
<evidence type="ECO:0000256" key="1">
    <source>
        <dbReference type="ARBA" id="ARBA00009662"/>
    </source>
</evidence>
<dbReference type="InterPro" id="IPR006840">
    <property type="entry name" value="ChaC"/>
</dbReference>
<comment type="similarity">
    <text evidence="1">Belongs to the gamma-glutamylcyclotransferase family. ChaC subfamily.</text>
</comment>
<dbReference type="Proteomes" id="UP001208570">
    <property type="component" value="Unassembled WGS sequence"/>
</dbReference>
<dbReference type="GO" id="GO:0006751">
    <property type="term" value="P:glutathione catabolic process"/>
    <property type="evidence" value="ECO:0007669"/>
    <property type="project" value="InterPro"/>
</dbReference>
<name>A0AAD9K1C3_9ANNE</name>
<dbReference type="PANTHER" id="PTHR12192">
    <property type="entry name" value="CATION TRANSPORT PROTEIN CHAC-RELATED"/>
    <property type="match status" value="1"/>
</dbReference>
<keyword evidence="2" id="KW-0456">Lyase</keyword>
<dbReference type="InterPro" id="IPR013024">
    <property type="entry name" value="GGCT-like"/>
</dbReference>
<accession>A0AAD9K1C3</accession>
<organism evidence="4 5">
    <name type="scientific">Paralvinella palmiformis</name>
    <dbReference type="NCBI Taxonomy" id="53620"/>
    <lineage>
        <taxon>Eukaryota</taxon>
        <taxon>Metazoa</taxon>
        <taxon>Spiralia</taxon>
        <taxon>Lophotrochozoa</taxon>
        <taxon>Annelida</taxon>
        <taxon>Polychaeta</taxon>
        <taxon>Sedentaria</taxon>
        <taxon>Canalipalpata</taxon>
        <taxon>Terebellida</taxon>
        <taxon>Terebelliformia</taxon>
        <taxon>Alvinellidae</taxon>
        <taxon>Paralvinella</taxon>
    </lineage>
</organism>
<dbReference type="Pfam" id="PF04752">
    <property type="entry name" value="ChaC"/>
    <property type="match status" value="1"/>
</dbReference>
<evidence type="ECO:0000313" key="5">
    <source>
        <dbReference type="Proteomes" id="UP001208570"/>
    </source>
</evidence>
<evidence type="ECO:0008006" key="6">
    <source>
        <dbReference type="Google" id="ProtNLM"/>
    </source>
</evidence>
<protein>
    <recommendedName>
        <fullName evidence="6">Gamma-glutamylcyclotransferase</fullName>
    </recommendedName>
</protein>
<proteinExistence type="inferred from homology"/>
<comment type="caution">
    <text evidence="4">The sequence shown here is derived from an EMBL/GenBank/DDBJ whole genome shotgun (WGS) entry which is preliminary data.</text>
</comment>
<evidence type="ECO:0000313" key="4">
    <source>
        <dbReference type="EMBL" id="KAK2162944.1"/>
    </source>
</evidence>
<sequence length="268" mass="31401">MRFANMRIYTFSTTENITLSILELENLYRNVYELWIFGYGSILWKPGFTYKSREVGMVKKYVRRFWQGNVTHRGTPESPGRVATLIDDQQVNYCFSELIRLKTLFKGEVWGMAFQLVGRTMIKKALHHLGVRECALGGYQATVVPFEGCGINGEKTQHNVLVFRASPENPYYMGPAPVKDMARQIIFCVGRTGHNVEYVTRLADFIRRHIPHDRDKHLFELDYHLREILKQNQTWLDNVLRTTRKKESWHIRTLLDKQNKISNMTVPN</sequence>